<organism evidence="1">
    <name type="scientific">Cupriavidus necator</name>
    <name type="common">Alcaligenes eutrophus</name>
    <name type="synonym">Ralstonia eutropha</name>
    <dbReference type="NCBI Taxonomy" id="106590"/>
    <lineage>
        <taxon>Bacteria</taxon>
        <taxon>Pseudomonadati</taxon>
        <taxon>Pseudomonadota</taxon>
        <taxon>Betaproteobacteria</taxon>
        <taxon>Burkholderiales</taxon>
        <taxon>Burkholderiaceae</taxon>
        <taxon>Cupriavidus</taxon>
    </lineage>
</organism>
<proteinExistence type="predicted"/>
<name>A0A1K0IP61_CUPNE</name>
<gene>
    <name evidence="1" type="ORF">CNECB9_5260053</name>
</gene>
<sequence length="90" mass="9428">MILGLSCECISNIEKLVAETISEKIGAPAEARCEAVGFSLGGEVGLLHLTNFKVTSEKKGWAKGKSIPVQASYCPFCGVASDQRAKGEPA</sequence>
<reference evidence="1" key="1">
    <citation type="submission" date="2016-09" db="EMBL/GenBank/DDBJ databases">
        <authorList>
            <person name="Capua I."/>
            <person name="De Benedictis P."/>
            <person name="Joannis T."/>
            <person name="Lombin L.H."/>
            <person name="Cattoli G."/>
        </authorList>
    </citation>
    <scope>NUCLEOTIDE SEQUENCE</scope>
    <source>
        <strain evidence="1">B9</strain>
    </source>
</reference>
<evidence type="ECO:0000313" key="1">
    <source>
        <dbReference type="EMBL" id="SCU94478.1"/>
    </source>
</evidence>
<accession>A0A1K0IP61</accession>
<protein>
    <submittedName>
        <fullName evidence="1">Uncharacterized protein</fullName>
    </submittedName>
</protein>
<dbReference type="AlphaFoldDB" id="A0A1K0IP61"/>
<dbReference type="EMBL" id="FMSH01000475">
    <property type="protein sequence ID" value="SCU94478.1"/>
    <property type="molecule type" value="Genomic_DNA"/>
</dbReference>